<evidence type="ECO:0000259" key="5">
    <source>
        <dbReference type="Pfam" id="PF12770"/>
    </source>
</evidence>
<evidence type="ECO:0000313" key="6">
    <source>
        <dbReference type="EMBL" id="WMN11579.1"/>
    </source>
</evidence>
<evidence type="ECO:0000256" key="2">
    <source>
        <dbReference type="ARBA" id="ARBA00022803"/>
    </source>
</evidence>
<dbReference type="SUPFAM" id="SSF48452">
    <property type="entry name" value="TPR-like"/>
    <property type="match status" value="3"/>
</dbReference>
<keyword evidence="4" id="KW-0175">Coiled coil</keyword>
<evidence type="ECO:0000256" key="4">
    <source>
        <dbReference type="SAM" id="Coils"/>
    </source>
</evidence>
<dbReference type="Gene3D" id="1.25.40.10">
    <property type="entry name" value="Tetratricopeptide repeat domain"/>
    <property type="match status" value="5"/>
</dbReference>
<dbReference type="KEGG" id="msaa:QYS49_38900"/>
<evidence type="ECO:0000256" key="1">
    <source>
        <dbReference type="ARBA" id="ARBA00022737"/>
    </source>
</evidence>
<dbReference type="RefSeq" id="WP_308348983.1">
    <property type="nucleotide sequence ID" value="NZ_CP129971.1"/>
</dbReference>
<keyword evidence="1" id="KW-0677">Repeat</keyword>
<dbReference type="InterPro" id="IPR011990">
    <property type="entry name" value="TPR-like_helical_dom_sf"/>
</dbReference>
<keyword evidence="2 3" id="KW-0802">TPR repeat</keyword>
<dbReference type="PANTHER" id="PTHR45641:SF19">
    <property type="entry name" value="NEPHROCYSTIN-3"/>
    <property type="match status" value="1"/>
</dbReference>
<dbReference type="PANTHER" id="PTHR45641">
    <property type="entry name" value="TETRATRICOPEPTIDE REPEAT PROTEIN (AFU_ORTHOLOGUE AFUA_6G03870)"/>
    <property type="match status" value="1"/>
</dbReference>
<evidence type="ECO:0000313" key="7">
    <source>
        <dbReference type="Proteomes" id="UP001230496"/>
    </source>
</evidence>
<keyword evidence="7" id="KW-1185">Reference proteome</keyword>
<reference evidence="6 7" key="1">
    <citation type="submission" date="2023-08" db="EMBL/GenBank/DDBJ databases">
        <title>Comparative genomics and taxonomic characterization of three novel marine species of genus Marivirga.</title>
        <authorList>
            <person name="Muhammad N."/>
            <person name="Kim S.-G."/>
        </authorList>
    </citation>
    <scope>NUCLEOTIDE SEQUENCE [LARGE SCALE GENOMIC DNA]</scope>
    <source>
        <strain evidence="6 7">BDSF4-3</strain>
    </source>
</reference>
<dbReference type="InterPro" id="IPR019734">
    <property type="entry name" value="TPR_rpt"/>
</dbReference>
<dbReference type="InterPro" id="IPR024983">
    <property type="entry name" value="CHAT_dom"/>
</dbReference>
<dbReference type="SMART" id="SM00028">
    <property type="entry name" value="TPR"/>
    <property type="match status" value="10"/>
</dbReference>
<feature type="coiled-coil region" evidence="4">
    <location>
        <begin position="971"/>
        <end position="1005"/>
    </location>
</feature>
<dbReference type="Pfam" id="PF13424">
    <property type="entry name" value="TPR_12"/>
    <property type="match status" value="3"/>
</dbReference>
<name>A0AA51RE21_9BACT</name>
<dbReference type="Proteomes" id="UP001230496">
    <property type="component" value="Chromosome"/>
</dbReference>
<evidence type="ECO:0000256" key="3">
    <source>
        <dbReference type="PROSITE-ProRule" id="PRU00339"/>
    </source>
</evidence>
<feature type="domain" description="CHAT" evidence="5">
    <location>
        <begin position="1095"/>
        <end position="1405"/>
    </location>
</feature>
<dbReference type="PROSITE" id="PS50005">
    <property type="entry name" value="TPR"/>
    <property type="match status" value="1"/>
</dbReference>
<gene>
    <name evidence="6" type="ORF">QYS49_38900</name>
</gene>
<proteinExistence type="predicted"/>
<feature type="repeat" description="TPR" evidence="3">
    <location>
        <begin position="674"/>
        <end position="707"/>
    </location>
</feature>
<sequence length="1406" mass="162709">MRKIISILFFAFLLIGMSQLNLNGQNIKKFNKYIEKAEKHFEKGNYEKAIKFTDKLVKKSTSKFGIENRFVAVANLKRAKYNWALGQFNDYYQLNETAIVISEKLNGENSISHGINLSDAAQNMMNYGNYVKADHYLNKAIEIFRSASNIDDIYIADLKLRKAEILIAIGDYNSALKLINQEEAFYLQRTLEKDKKLDNKELERRYGDAARLITLKSNVLRHKGEIRRADSAFSTGENWIKDKLNKRNKYYADHLFYFAQMLEENGTRDLPYSYYSDAYIYSISANGQNHPKTLEYLEKLIINTINDNNINRALAFYKDLEKILKSNFDKNSSHFVKLATISFESNLRKGDIKKVESAAAKLSQDKNLLPADHPIRIDLLNTLVKVAGAKNQFANSEKYLKEIIELKSELYGDTSVTTAMSKLELAHHWVDFTDKFEEAVKIYDKEFFGKIENQITNKHFRYVNLLNHLASTYQIDDDYKKASSLLDEALLVTRQKYDNRDIDFGKELNLIADLQIKIGEYEKADGNIKEALSILENFDNDRNVIYYIMALETYAKLLSIQGFFDEAEEALELSQSLFKNSIPSSEYNPLMASQELASVYLKVGKYSETEEILIKSLKRNVELFGNDSRKLIIPLVDFGKLQLIKGDYTQSEEYARRALEISEKIFGENSTKNAPAILLLGELYETIGDYDKSEEFYRRAISILENQFGRTHVDVATSISRLAIVMFYKGNEDPKEIEDLLFEAKNTISKRFSSKSPLYADLLKDMARFFISQNKLEDAFSFLQQSEDIWKDKVGRRNNIKAADIHVLRGDIYYKQRKWNDAESEYKDSQKLNEKFFNDKHPEYVKATSRMSKVYYMDGNQRKAKIYIEEVMKNYTQYIEEYFPALSEREKTKYWNTIKNDFDYFNTLALSMNDRYPELIETVYNNALRIKGLLLSSSIKMRERILNSNDSTLKSQYFEWLDKKELLSNAISMSNEQLQAENIDINELSRNVELIEKSLSQQSELFSQDIGSKTYTWEQIKNTLQPNEVAIEMVRFRHFDHYITDSVVYIMLILKNEKRSKPEFVVMENGNDMESKYFNNYRNAIKYRIEDTYSYNNFWKPIEDKIGLNKTIYLSPDGVYNQINLEAIPLGDGKYLIDNSNIVLVSNTKDLFINKIKTKQQQEEKTALLFGDPKFYLASRQDYISEFRSGATQISDLPGTKKEINELTSLFNQYGWSTSNYMEEKAAEETVKEIKSPKVFHIATHGFFTEKEDRNPQGSKIQGSDMSDNPLLNTGLMLKGAGDLLAKTRYNYNVEPGILTAYEAMNLNLDKTDLVVLSACETGLGEVHGGEGVFGLQRSFLVAGAKTLIMSLFKVSDEATQKLMVSFYEKWLETGDKRQAFIDAKKEIRNEFKDPIYWGAFVMIGI</sequence>
<dbReference type="Pfam" id="PF12770">
    <property type="entry name" value="CHAT"/>
    <property type="match status" value="1"/>
</dbReference>
<accession>A0AA51RE21</accession>
<dbReference type="EMBL" id="CP129971">
    <property type="protein sequence ID" value="WMN11579.1"/>
    <property type="molecule type" value="Genomic_DNA"/>
</dbReference>
<organism evidence="6 7">
    <name type="scientific">Marivirga salinarum</name>
    <dbReference type="NCBI Taxonomy" id="3059078"/>
    <lineage>
        <taxon>Bacteria</taxon>
        <taxon>Pseudomonadati</taxon>
        <taxon>Bacteroidota</taxon>
        <taxon>Cytophagia</taxon>
        <taxon>Cytophagales</taxon>
        <taxon>Marivirgaceae</taxon>
        <taxon>Marivirga</taxon>
    </lineage>
</organism>
<protein>
    <submittedName>
        <fullName evidence="6">CHAT domain-containing protein</fullName>
    </submittedName>
</protein>